<dbReference type="CDD" id="cd06141">
    <property type="entry name" value="WRN_exo"/>
    <property type="match status" value="1"/>
</dbReference>
<gene>
    <name evidence="5" type="primary">WRN</name>
    <name evidence="5" type="ORF">Cob_v000612</name>
</gene>
<comment type="caution">
    <text evidence="5">The sequence shown here is derived from an EMBL/GenBank/DDBJ whole genome shotgun (WGS) entry which is preliminary data.</text>
</comment>
<dbReference type="AlphaFoldDB" id="A0A484G7Y2"/>
<dbReference type="PANTHER" id="PTHR13620:SF104">
    <property type="entry name" value="EXONUCLEASE 3'-5' DOMAIN-CONTAINING PROTEIN 2"/>
    <property type="match status" value="1"/>
</dbReference>
<evidence type="ECO:0000313" key="5">
    <source>
        <dbReference type="EMBL" id="TDZ26569.1"/>
    </source>
</evidence>
<evidence type="ECO:0000256" key="2">
    <source>
        <dbReference type="ARBA" id="ARBA00022801"/>
    </source>
</evidence>
<dbReference type="InterPro" id="IPR036397">
    <property type="entry name" value="RNaseH_sf"/>
</dbReference>
<dbReference type="GO" id="GO:0005634">
    <property type="term" value="C:nucleus"/>
    <property type="evidence" value="ECO:0007669"/>
    <property type="project" value="TreeGrafter"/>
</dbReference>
<dbReference type="GO" id="GO:0004386">
    <property type="term" value="F:helicase activity"/>
    <property type="evidence" value="ECO:0007669"/>
    <property type="project" value="UniProtKB-KW"/>
</dbReference>
<keyword evidence="5" id="KW-0067">ATP-binding</keyword>
<sequence>MPAGQRNARTIHLFQSPARSRRRTRYNTIMYPSSYRRLWHPGHGINFGLAGLDSTSRSQAEVRHTMHTTSTAAPLTAAEAGGSQCSLSDDDAPFFTASEYQSGSDAENSVQDQGAEVLQTKDVAAPVDGSKTADGPPVTNLDFQLALHKFQEAKSAPRGHVKSYYSHMHYLSVAEDGTQDRVKVHYCRSNHTMERVCQYFLEDEVLGFDLEWSPDAKKSSSPRKNISLIQIANQSRVALFHVALFPEKDELVSPTFRRIMENADVLKVGVAIKADCTRLRTHLGVDTAGIFELSHLYKLVKYSKNGHVNLINKRLVPLAVQVEEHLGLPMFKGQDVRSSDWSKPLSLGQIKYSATDAYAGFQLFHVLEGERSSLEPTPPRPYRVELNLPIRVADRAGVPILNENAEVVDTEESEETSAAPTSGLEASADSIPIMETAPEPSTDRNNEDGVLNPHFGQSSPSPEPTSSHRPHAHALVLAAEKRAKEYVGLVGQLPRVPHYFIRIFFLWRDNPDLTPEKIAALLRESPLPLMWVLQRIMDVGQREELEFDSARMREEVIRHVPEETLRAKYKKLLSRLNGKTLDT</sequence>
<keyword evidence="6" id="KW-1185">Reference proteome</keyword>
<dbReference type="EMBL" id="AMCV02000001">
    <property type="protein sequence ID" value="TDZ26569.1"/>
    <property type="molecule type" value="Genomic_DNA"/>
</dbReference>
<protein>
    <submittedName>
        <fullName evidence="5">Werner syndrome ATP-dependent helicase</fullName>
    </submittedName>
</protein>
<dbReference type="InterPro" id="IPR002562">
    <property type="entry name" value="3'-5'_exonuclease_dom"/>
</dbReference>
<evidence type="ECO:0000256" key="1">
    <source>
        <dbReference type="ARBA" id="ARBA00022722"/>
    </source>
</evidence>
<dbReference type="STRING" id="1213857.A0A484G7Y2"/>
<feature type="domain" description="3'-5' exonuclease" evidence="4">
    <location>
        <begin position="184"/>
        <end position="372"/>
    </location>
</feature>
<accession>A0A484G7Y2</accession>
<feature type="compositionally biased region" description="Polar residues" evidence="3">
    <location>
        <begin position="455"/>
        <end position="467"/>
    </location>
</feature>
<dbReference type="InterPro" id="IPR051132">
    <property type="entry name" value="3-5_Exonuclease_domain"/>
</dbReference>
<dbReference type="GO" id="GO:0008408">
    <property type="term" value="F:3'-5' exonuclease activity"/>
    <property type="evidence" value="ECO:0007669"/>
    <property type="project" value="InterPro"/>
</dbReference>
<dbReference type="GO" id="GO:0005737">
    <property type="term" value="C:cytoplasm"/>
    <property type="evidence" value="ECO:0007669"/>
    <property type="project" value="TreeGrafter"/>
</dbReference>
<keyword evidence="5" id="KW-0347">Helicase</keyword>
<keyword evidence="2" id="KW-0378">Hydrolase</keyword>
<evidence type="ECO:0000313" key="6">
    <source>
        <dbReference type="Proteomes" id="UP000014480"/>
    </source>
</evidence>
<keyword evidence="1" id="KW-0540">Nuclease</keyword>
<feature type="region of interest" description="Disordered" evidence="3">
    <location>
        <begin position="404"/>
        <end position="470"/>
    </location>
</feature>
<organism evidence="5 6">
    <name type="scientific">Colletotrichum orbiculare (strain 104-T / ATCC 96160 / CBS 514.97 / LARS 414 / MAFF 240422)</name>
    <name type="common">Cucumber anthracnose fungus</name>
    <name type="synonym">Colletotrichum lagenarium</name>
    <dbReference type="NCBI Taxonomy" id="1213857"/>
    <lineage>
        <taxon>Eukaryota</taxon>
        <taxon>Fungi</taxon>
        <taxon>Dikarya</taxon>
        <taxon>Ascomycota</taxon>
        <taxon>Pezizomycotina</taxon>
        <taxon>Sordariomycetes</taxon>
        <taxon>Hypocreomycetidae</taxon>
        <taxon>Glomerellales</taxon>
        <taxon>Glomerellaceae</taxon>
        <taxon>Colletotrichum</taxon>
        <taxon>Colletotrichum orbiculare species complex</taxon>
    </lineage>
</organism>
<name>A0A484G7Y2_COLOR</name>
<dbReference type="OrthoDB" id="1920326at2759"/>
<keyword evidence="5" id="KW-0547">Nucleotide-binding</keyword>
<dbReference type="SUPFAM" id="SSF53098">
    <property type="entry name" value="Ribonuclease H-like"/>
    <property type="match status" value="1"/>
</dbReference>
<evidence type="ECO:0000256" key="3">
    <source>
        <dbReference type="SAM" id="MobiDB-lite"/>
    </source>
</evidence>
<dbReference type="PANTHER" id="PTHR13620">
    <property type="entry name" value="3-5 EXONUCLEASE"/>
    <property type="match status" value="1"/>
</dbReference>
<reference evidence="6" key="2">
    <citation type="journal article" date="2019" name="Mol. Plant Microbe Interact.">
        <title>Genome sequence resources for four phytopathogenic fungi from the Colletotrichum orbiculare species complex.</title>
        <authorList>
            <person name="Gan P."/>
            <person name="Tsushima A."/>
            <person name="Narusaka M."/>
            <person name="Narusaka Y."/>
            <person name="Takano Y."/>
            <person name="Kubo Y."/>
            <person name="Shirasu K."/>
        </authorList>
    </citation>
    <scope>GENOME REANNOTATION</scope>
    <source>
        <strain evidence="6">104-T / ATCC 96160 / CBS 514.97 / LARS 414 / MAFF 240422</strain>
    </source>
</reference>
<feature type="compositionally biased region" description="Acidic residues" evidence="3">
    <location>
        <begin position="406"/>
        <end position="415"/>
    </location>
</feature>
<reference evidence="6" key="1">
    <citation type="journal article" date="2013" name="New Phytol.">
        <title>Comparative genomic and transcriptomic analyses reveal the hemibiotrophic stage shift of Colletotrichum fungi.</title>
        <authorList>
            <person name="Gan P."/>
            <person name="Ikeda K."/>
            <person name="Irieda H."/>
            <person name="Narusaka M."/>
            <person name="O'Connell R.J."/>
            <person name="Narusaka Y."/>
            <person name="Takano Y."/>
            <person name="Kubo Y."/>
            <person name="Shirasu K."/>
        </authorList>
    </citation>
    <scope>NUCLEOTIDE SEQUENCE [LARGE SCALE GENOMIC DNA]</scope>
    <source>
        <strain evidence="6">104-T / ATCC 96160 / CBS 514.97 / LARS 414 / MAFF 240422</strain>
    </source>
</reference>
<dbReference type="Gene3D" id="3.30.420.10">
    <property type="entry name" value="Ribonuclease H-like superfamily/Ribonuclease H"/>
    <property type="match status" value="1"/>
</dbReference>
<dbReference type="GO" id="GO:0006139">
    <property type="term" value="P:nucleobase-containing compound metabolic process"/>
    <property type="evidence" value="ECO:0007669"/>
    <property type="project" value="InterPro"/>
</dbReference>
<dbReference type="GO" id="GO:0003676">
    <property type="term" value="F:nucleic acid binding"/>
    <property type="evidence" value="ECO:0007669"/>
    <property type="project" value="InterPro"/>
</dbReference>
<dbReference type="InterPro" id="IPR012337">
    <property type="entry name" value="RNaseH-like_sf"/>
</dbReference>
<evidence type="ECO:0000259" key="4">
    <source>
        <dbReference type="SMART" id="SM00474"/>
    </source>
</evidence>
<dbReference type="Pfam" id="PF01612">
    <property type="entry name" value="DNA_pol_A_exo1"/>
    <property type="match status" value="1"/>
</dbReference>
<dbReference type="Proteomes" id="UP000014480">
    <property type="component" value="Unassembled WGS sequence"/>
</dbReference>
<proteinExistence type="predicted"/>
<dbReference type="FunFam" id="3.30.420.10:FF:000100">
    <property type="entry name" value="3'-5' exonuclease/helicase (Wrn), putative"/>
    <property type="match status" value="1"/>
</dbReference>
<dbReference type="SMART" id="SM00474">
    <property type="entry name" value="35EXOc"/>
    <property type="match status" value="1"/>
</dbReference>